<dbReference type="Pfam" id="PF01627">
    <property type="entry name" value="Hpt"/>
    <property type="match status" value="1"/>
</dbReference>
<reference evidence="4 5" key="1">
    <citation type="submission" date="2019-03" db="EMBL/GenBank/DDBJ databases">
        <title>Genomic Encyclopedia of Type Strains, Phase IV (KMG-IV): sequencing the most valuable type-strain genomes for metagenomic binning, comparative biology and taxonomic classification.</title>
        <authorList>
            <person name="Goeker M."/>
        </authorList>
    </citation>
    <scope>NUCLEOTIDE SEQUENCE [LARGE SCALE GENOMIC DNA]</scope>
    <source>
        <strain evidence="4 5">DSM 24830</strain>
    </source>
</reference>
<dbReference type="RefSeq" id="WP_131905280.1">
    <property type="nucleotide sequence ID" value="NZ_BAAAFU010000004.1"/>
</dbReference>
<accession>A0A4R1EYN1</accession>
<gene>
    <name evidence="4" type="ORF">EV695_1457</name>
</gene>
<dbReference type="PROSITE" id="PS50894">
    <property type="entry name" value="HPT"/>
    <property type="match status" value="1"/>
</dbReference>
<evidence type="ECO:0000313" key="5">
    <source>
        <dbReference type="Proteomes" id="UP000294887"/>
    </source>
</evidence>
<dbReference type="GO" id="GO:0004672">
    <property type="term" value="F:protein kinase activity"/>
    <property type="evidence" value="ECO:0007669"/>
    <property type="project" value="UniProtKB-ARBA"/>
</dbReference>
<dbReference type="SUPFAM" id="SSF47226">
    <property type="entry name" value="Histidine-containing phosphotransfer domain, HPT domain"/>
    <property type="match status" value="1"/>
</dbReference>
<dbReference type="EMBL" id="SMFQ01000003">
    <property type="protein sequence ID" value="TCJ86957.1"/>
    <property type="molecule type" value="Genomic_DNA"/>
</dbReference>
<keyword evidence="5" id="KW-1185">Reference proteome</keyword>
<evidence type="ECO:0000313" key="4">
    <source>
        <dbReference type="EMBL" id="TCJ86957.1"/>
    </source>
</evidence>
<feature type="domain" description="HPt" evidence="3">
    <location>
        <begin position="18"/>
        <end position="110"/>
    </location>
</feature>
<dbReference type="GO" id="GO:0000160">
    <property type="term" value="P:phosphorelay signal transduction system"/>
    <property type="evidence" value="ECO:0007669"/>
    <property type="project" value="UniProtKB-KW"/>
</dbReference>
<evidence type="ECO:0000256" key="1">
    <source>
        <dbReference type="ARBA" id="ARBA00023012"/>
    </source>
</evidence>
<sequence length="115" mass="13244">MKDINFNKSEFFSLAESMDEVFPELVTVFFQETESSIDNMKNHIENKGWESVKDIGHSLKSSSRTFGAIGLSDISFQIEKFESNDEKEIDQLFQDFVSEYEAVKQLILTLQSESN</sequence>
<organism evidence="4 5">
    <name type="scientific">Cocleimonas flava</name>
    <dbReference type="NCBI Taxonomy" id="634765"/>
    <lineage>
        <taxon>Bacteria</taxon>
        <taxon>Pseudomonadati</taxon>
        <taxon>Pseudomonadota</taxon>
        <taxon>Gammaproteobacteria</taxon>
        <taxon>Thiotrichales</taxon>
        <taxon>Thiotrichaceae</taxon>
        <taxon>Cocleimonas</taxon>
    </lineage>
</organism>
<keyword evidence="1" id="KW-0902">Two-component regulatory system</keyword>
<dbReference type="OrthoDB" id="6313555at2"/>
<name>A0A4R1EYN1_9GAMM</name>
<dbReference type="Gene3D" id="1.20.120.160">
    <property type="entry name" value="HPT domain"/>
    <property type="match status" value="1"/>
</dbReference>
<feature type="modified residue" description="Phosphohistidine" evidence="2">
    <location>
        <position position="57"/>
    </location>
</feature>
<protein>
    <submittedName>
        <fullName evidence="4">HPt (Histidine-containing phosphotransfer) domain-containing protein</fullName>
    </submittedName>
</protein>
<dbReference type="SMART" id="SM00073">
    <property type="entry name" value="HPT"/>
    <property type="match status" value="1"/>
</dbReference>
<dbReference type="AlphaFoldDB" id="A0A4R1EYN1"/>
<dbReference type="InterPro" id="IPR036641">
    <property type="entry name" value="HPT_dom_sf"/>
</dbReference>
<evidence type="ECO:0000256" key="2">
    <source>
        <dbReference type="PROSITE-ProRule" id="PRU00110"/>
    </source>
</evidence>
<keyword evidence="2" id="KW-0597">Phosphoprotein</keyword>
<comment type="caution">
    <text evidence="4">The sequence shown here is derived from an EMBL/GenBank/DDBJ whole genome shotgun (WGS) entry which is preliminary data.</text>
</comment>
<dbReference type="InterPro" id="IPR008207">
    <property type="entry name" value="Sig_transdc_His_kin_Hpt_dom"/>
</dbReference>
<proteinExistence type="predicted"/>
<evidence type="ECO:0000259" key="3">
    <source>
        <dbReference type="PROSITE" id="PS50894"/>
    </source>
</evidence>
<dbReference type="Proteomes" id="UP000294887">
    <property type="component" value="Unassembled WGS sequence"/>
</dbReference>